<evidence type="ECO:0000256" key="5">
    <source>
        <dbReference type="ARBA" id="ARBA00023277"/>
    </source>
</evidence>
<keyword evidence="6" id="KW-0326">Glycosidase</keyword>
<dbReference type="GO" id="GO:0052861">
    <property type="term" value="F:endo-1,3(4)-beta-glucanase activity"/>
    <property type="evidence" value="ECO:0007669"/>
    <property type="project" value="InterPro"/>
</dbReference>
<dbReference type="EMBL" id="CALLCH030000021">
    <property type="protein sequence ID" value="CAI4219977.1"/>
    <property type="molecule type" value="Genomic_DNA"/>
</dbReference>
<evidence type="ECO:0000256" key="6">
    <source>
        <dbReference type="ARBA" id="ARBA00023295"/>
    </source>
</evidence>
<keyword evidence="5" id="KW-0119">Carbohydrate metabolism</keyword>
<evidence type="ECO:0000313" key="11">
    <source>
        <dbReference type="Proteomes" id="UP000838763"/>
    </source>
</evidence>
<evidence type="ECO:0000256" key="2">
    <source>
        <dbReference type="ARBA" id="ARBA00010730"/>
    </source>
</evidence>
<evidence type="ECO:0000256" key="8">
    <source>
        <dbReference type="ARBA" id="ARBA00023326"/>
    </source>
</evidence>
<evidence type="ECO:0000256" key="7">
    <source>
        <dbReference type="ARBA" id="ARBA00023316"/>
    </source>
</evidence>
<dbReference type="Pfam" id="PF17652">
    <property type="entry name" value="Glyco_hydro81C"/>
    <property type="match status" value="1"/>
</dbReference>
<organism evidence="10 11">
    <name type="scientific">Parascedosporium putredinis</name>
    <dbReference type="NCBI Taxonomy" id="1442378"/>
    <lineage>
        <taxon>Eukaryota</taxon>
        <taxon>Fungi</taxon>
        <taxon>Dikarya</taxon>
        <taxon>Ascomycota</taxon>
        <taxon>Pezizomycotina</taxon>
        <taxon>Sordariomycetes</taxon>
        <taxon>Hypocreomycetidae</taxon>
        <taxon>Microascales</taxon>
        <taxon>Microascaceae</taxon>
        <taxon>Parascedosporium</taxon>
    </lineage>
</organism>
<comment type="similarity">
    <text evidence="2">Belongs to the glycosyl hydrolase 81 family.</text>
</comment>
<sequence length="187" mass="20666">MLVRDYANPSAKDSYFPESRAFDWYHGHSWATGLYASMDGKNQESSSEDVMSIYAVKMWGTVTGDSLMAARGNLQLAVLSRAVQHYYLMTSDNAVQPPEFINNKVAGILFENKADHTTFFGANLEYIQGIHMLPLLAASSLSRTREFVLEEWTTYFSDGRADQIGGDGRGSSSLTWYLAYAAAMGGA</sequence>
<proteinExistence type="inferred from homology"/>
<dbReference type="GO" id="GO:0071555">
    <property type="term" value="P:cell wall organization"/>
    <property type="evidence" value="ECO:0007669"/>
    <property type="project" value="UniProtKB-KW"/>
</dbReference>
<name>A0A9P1HCA8_9PEZI</name>
<keyword evidence="8" id="KW-0624">Polysaccharide degradation</keyword>
<dbReference type="GO" id="GO:0042973">
    <property type="term" value="F:glucan endo-1,3-beta-D-glucosidase activity"/>
    <property type="evidence" value="ECO:0007669"/>
    <property type="project" value="UniProtKB-EC"/>
</dbReference>
<evidence type="ECO:0000256" key="4">
    <source>
        <dbReference type="ARBA" id="ARBA00022801"/>
    </source>
</evidence>
<dbReference type="PROSITE" id="PS52008">
    <property type="entry name" value="GH81"/>
    <property type="match status" value="1"/>
</dbReference>
<evidence type="ECO:0000256" key="1">
    <source>
        <dbReference type="ARBA" id="ARBA00000382"/>
    </source>
</evidence>
<reference evidence="10" key="1">
    <citation type="submission" date="2022-11" db="EMBL/GenBank/DDBJ databases">
        <authorList>
            <person name="Scott C."/>
            <person name="Bruce N."/>
        </authorList>
    </citation>
    <scope>NUCLEOTIDE SEQUENCE</scope>
</reference>
<dbReference type="PANTHER" id="PTHR31983">
    <property type="entry name" value="ENDO-1,3(4)-BETA-GLUCANASE 1"/>
    <property type="match status" value="1"/>
</dbReference>
<feature type="domain" description="Glycosyl hydrolase family 81 C-terminal" evidence="9">
    <location>
        <begin position="1"/>
        <end position="169"/>
    </location>
</feature>
<dbReference type="OrthoDB" id="4473401at2759"/>
<dbReference type="InterPro" id="IPR040720">
    <property type="entry name" value="GH81_C"/>
</dbReference>
<dbReference type="InterPro" id="IPR005200">
    <property type="entry name" value="Endo-beta-glucanase"/>
</dbReference>
<evidence type="ECO:0000259" key="9">
    <source>
        <dbReference type="Pfam" id="PF17652"/>
    </source>
</evidence>
<gene>
    <name evidence="10" type="ORF">PPNO1_LOCUS9518</name>
</gene>
<keyword evidence="4" id="KW-0378">Hydrolase</keyword>
<keyword evidence="7" id="KW-0961">Cell wall biogenesis/degradation</keyword>
<accession>A0A9P1HCA8</accession>
<evidence type="ECO:0000256" key="3">
    <source>
        <dbReference type="ARBA" id="ARBA00012780"/>
    </source>
</evidence>
<dbReference type="GO" id="GO:0009986">
    <property type="term" value="C:cell surface"/>
    <property type="evidence" value="ECO:0007669"/>
    <property type="project" value="TreeGrafter"/>
</dbReference>
<keyword evidence="11" id="KW-1185">Reference proteome</keyword>
<comment type="caution">
    <text evidence="10">The sequence shown here is derived from an EMBL/GenBank/DDBJ whole genome shotgun (WGS) entry which is preliminary data.</text>
</comment>
<comment type="catalytic activity">
    <reaction evidence="1">
        <text>Hydrolysis of (1-&gt;3)-beta-D-glucosidic linkages in (1-&gt;3)-beta-D-glucans.</text>
        <dbReference type="EC" id="3.2.1.39"/>
    </reaction>
</comment>
<protein>
    <recommendedName>
        <fullName evidence="3">glucan endo-1,3-beta-D-glucosidase</fullName>
        <ecNumber evidence="3">3.2.1.39</ecNumber>
    </recommendedName>
</protein>
<dbReference type="AlphaFoldDB" id="A0A9P1HCA8"/>
<evidence type="ECO:0000313" key="10">
    <source>
        <dbReference type="EMBL" id="CAI4219977.1"/>
    </source>
</evidence>
<dbReference type="GO" id="GO:0000272">
    <property type="term" value="P:polysaccharide catabolic process"/>
    <property type="evidence" value="ECO:0007669"/>
    <property type="project" value="UniProtKB-KW"/>
</dbReference>
<dbReference type="PANTHER" id="PTHR31983:SF0">
    <property type="entry name" value="GLUCAN ENDO-1,3-BETA-D-GLUCOSIDASE 2"/>
    <property type="match status" value="1"/>
</dbReference>
<dbReference type="Proteomes" id="UP000838763">
    <property type="component" value="Unassembled WGS sequence"/>
</dbReference>
<dbReference type="EC" id="3.2.1.39" evidence="3"/>